<reference evidence="2 3" key="1">
    <citation type="journal article" date="2017" name="Mycologia">
        <title>Bifiguratus adelaidae, gen. et sp. nov., a new member of Mucoromycotina in endophytic and soil-dwelling habitats.</title>
        <authorList>
            <person name="Torres-Cruz T.J."/>
            <person name="Billingsley Tobias T.L."/>
            <person name="Almatruk M."/>
            <person name="Hesse C."/>
            <person name="Kuske C.R."/>
            <person name="Desiro A."/>
            <person name="Benucci G.M."/>
            <person name="Bonito G."/>
            <person name="Stajich J.E."/>
            <person name="Dunlap C."/>
            <person name="Arnold A.E."/>
            <person name="Porras-Alfaro A."/>
        </authorList>
    </citation>
    <scope>NUCLEOTIDE SEQUENCE [LARGE SCALE GENOMIC DNA]</scope>
    <source>
        <strain evidence="2 3">AZ0501</strain>
    </source>
</reference>
<protein>
    <submittedName>
        <fullName evidence="2">Uncharacterized protein</fullName>
    </submittedName>
</protein>
<evidence type="ECO:0000313" key="3">
    <source>
        <dbReference type="Proteomes" id="UP000242875"/>
    </source>
</evidence>
<dbReference type="OrthoDB" id="5600582at2759"/>
<evidence type="ECO:0000256" key="1">
    <source>
        <dbReference type="SAM" id="MobiDB-lite"/>
    </source>
</evidence>
<accession>A0A261XWM9</accession>
<keyword evidence="3" id="KW-1185">Reference proteome</keyword>
<organism evidence="2 3">
    <name type="scientific">Bifiguratus adelaidae</name>
    <dbReference type="NCBI Taxonomy" id="1938954"/>
    <lineage>
        <taxon>Eukaryota</taxon>
        <taxon>Fungi</taxon>
        <taxon>Fungi incertae sedis</taxon>
        <taxon>Mucoromycota</taxon>
        <taxon>Mucoromycotina</taxon>
        <taxon>Endogonomycetes</taxon>
        <taxon>Endogonales</taxon>
        <taxon>Endogonales incertae sedis</taxon>
        <taxon>Bifiguratus</taxon>
    </lineage>
</organism>
<feature type="compositionally biased region" description="Low complexity" evidence="1">
    <location>
        <begin position="239"/>
        <end position="255"/>
    </location>
</feature>
<feature type="region of interest" description="Disordered" evidence="1">
    <location>
        <begin position="1"/>
        <end position="263"/>
    </location>
</feature>
<feature type="compositionally biased region" description="Basic and acidic residues" evidence="1">
    <location>
        <begin position="15"/>
        <end position="47"/>
    </location>
</feature>
<dbReference type="Proteomes" id="UP000242875">
    <property type="component" value="Unassembled WGS sequence"/>
</dbReference>
<sequence>MDRYNPYARRTSYGDPRDSRPRYERPSADTYRPNERDVRSYSRDGRDPYPPPPRGHRPDSPRFYSRSHPDYDPMYPPPHHRGPPPDHHYRRSSRSPPSRSYYERDDYFRDRYSPPPPTGPALDRRSPPPSAYSHRGPTYPPPSGPYKRSEYDSPLAGSYPYEDRYRSSSGATSPGGNMPPYPPRGPRSRHSRSPVDTPPPPPTPPLREPPPPTVPAGFRSRTASIPMSLPSFPPPPAGPASMVSSPATTPGSGSPHAQRARGSFPFRPALQTPQTKVSWAPEPEKEVAKQHAAYVKLQSEEVSLMENVRKAEYELAFLDWEVDRFGHQLELVQGQMDKGGFYDILYSATGELGELVVR</sequence>
<feature type="compositionally biased region" description="Pro residues" evidence="1">
    <location>
        <begin position="196"/>
        <end position="214"/>
    </location>
</feature>
<evidence type="ECO:0000313" key="2">
    <source>
        <dbReference type="EMBL" id="OZJ02728.1"/>
    </source>
</evidence>
<dbReference type="EMBL" id="MVBO01000129">
    <property type="protein sequence ID" value="OZJ02728.1"/>
    <property type="molecule type" value="Genomic_DNA"/>
</dbReference>
<feature type="compositionally biased region" description="Basic and acidic residues" evidence="1">
    <location>
        <begin position="101"/>
        <end position="112"/>
    </location>
</feature>
<proteinExistence type="predicted"/>
<comment type="caution">
    <text evidence="2">The sequence shown here is derived from an EMBL/GenBank/DDBJ whole genome shotgun (WGS) entry which is preliminary data.</text>
</comment>
<gene>
    <name evidence="2" type="ORF">BZG36_04709</name>
</gene>
<name>A0A261XWM9_9FUNG</name>
<dbReference type="AlphaFoldDB" id="A0A261XWM9"/>
<feature type="compositionally biased region" description="Basic residues" evidence="1">
    <location>
        <begin position="78"/>
        <end position="93"/>
    </location>
</feature>